<dbReference type="AlphaFoldDB" id="A0AA88SA68"/>
<accession>A0AA88SA68</accession>
<sequence>MGAGLSGASCARVGADEGTAPSKPGLEDIPESCVALVLACLDPTEICRWACLNQAFYRASLADFVWESKLPENHQILVKKLFDFDNSSESKKDLYARLCCPTRFGGGTKEVWLEKRTGGLCVSISWKGLKITGIDDRRYWNHISTDESRFQTIAYLQQIWWLEVDGELEFEFPAGTYSLFFRLQMGRSSATKRSPGRRGFNPDPQQGAHGWDIKPVRFQLWTSDGQHATSQRYLKEPLGKWLHCHAGDFAVEDSNSATKLKFSMTQIDCTHTKGGLCLDSVLICPREFGQRLKC</sequence>
<dbReference type="PANTHER" id="PTHR31960:SF18">
    <property type="entry name" value="F-BOX PROTEIN PP2-A14"/>
    <property type="match status" value="1"/>
</dbReference>
<dbReference type="Pfam" id="PF14299">
    <property type="entry name" value="PP2"/>
    <property type="match status" value="1"/>
</dbReference>
<evidence type="ECO:0000313" key="1">
    <source>
        <dbReference type="EMBL" id="KAK2985105.1"/>
    </source>
</evidence>
<evidence type="ECO:0000313" key="2">
    <source>
        <dbReference type="Proteomes" id="UP001187471"/>
    </source>
</evidence>
<proteinExistence type="predicted"/>
<dbReference type="InterPro" id="IPR036047">
    <property type="entry name" value="F-box-like_dom_sf"/>
</dbReference>
<dbReference type="InterPro" id="IPR025886">
    <property type="entry name" value="PP2-like"/>
</dbReference>
<dbReference type="CDD" id="cd22162">
    <property type="entry name" value="F-box_AtSKIP3-like"/>
    <property type="match status" value="1"/>
</dbReference>
<dbReference type="SUPFAM" id="SSF81383">
    <property type="entry name" value="F-box domain"/>
    <property type="match status" value="1"/>
</dbReference>
<name>A0AA88SA68_9ASTE</name>
<dbReference type="EMBL" id="JAVXUO010001194">
    <property type="protein sequence ID" value="KAK2985105.1"/>
    <property type="molecule type" value="Genomic_DNA"/>
</dbReference>
<gene>
    <name evidence="1" type="ORF">RJ640_022983</name>
</gene>
<comment type="caution">
    <text evidence="1">The sequence shown here is derived from an EMBL/GenBank/DDBJ whole genome shotgun (WGS) entry which is preliminary data.</text>
</comment>
<dbReference type="Proteomes" id="UP001187471">
    <property type="component" value="Unassembled WGS sequence"/>
</dbReference>
<protein>
    <submittedName>
        <fullName evidence="1">Uncharacterized protein</fullName>
    </submittedName>
</protein>
<dbReference type="PANTHER" id="PTHR31960">
    <property type="entry name" value="F-BOX PROTEIN PP2-A15"/>
    <property type="match status" value="1"/>
</dbReference>
<reference evidence="1" key="1">
    <citation type="submission" date="2022-12" db="EMBL/GenBank/DDBJ databases">
        <title>Draft genome assemblies for two species of Escallonia (Escalloniales).</title>
        <authorList>
            <person name="Chanderbali A."/>
            <person name="Dervinis C."/>
            <person name="Anghel I."/>
            <person name="Soltis D."/>
            <person name="Soltis P."/>
            <person name="Zapata F."/>
        </authorList>
    </citation>
    <scope>NUCLEOTIDE SEQUENCE</scope>
    <source>
        <strain evidence="1">UCBG92.1500</strain>
        <tissue evidence="1">Leaf</tissue>
    </source>
</reference>
<keyword evidence="2" id="KW-1185">Reference proteome</keyword>
<organism evidence="1 2">
    <name type="scientific">Escallonia rubra</name>
    <dbReference type="NCBI Taxonomy" id="112253"/>
    <lineage>
        <taxon>Eukaryota</taxon>
        <taxon>Viridiplantae</taxon>
        <taxon>Streptophyta</taxon>
        <taxon>Embryophyta</taxon>
        <taxon>Tracheophyta</taxon>
        <taxon>Spermatophyta</taxon>
        <taxon>Magnoliopsida</taxon>
        <taxon>eudicotyledons</taxon>
        <taxon>Gunneridae</taxon>
        <taxon>Pentapetalae</taxon>
        <taxon>asterids</taxon>
        <taxon>campanulids</taxon>
        <taxon>Escalloniales</taxon>
        <taxon>Escalloniaceae</taxon>
        <taxon>Escallonia</taxon>
    </lineage>
</organism>